<reference evidence="2 3" key="1">
    <citation type="submission" date="2020-04" db="EMBL/GenBank/DDBJ databases">
        <authorList>
            <person name="De Canck E."/>
        </authorList>
    </citation>
    <scope>NUCLEOTIDE SEQUENCE [LARGE SCALE GENOMIC DNA]</scope>
    <source>
        <strain evidence="2 3">LMG 28138</strain>
    </source>
</reference>
<proteinExistence type="predicted"/>
<name>A0A6S7DC78_9BURK</name>
<evidence type="ECO:0008006" key="4">
    <source>
        <dbReference type="Google" id="ProtNLM"/>
    </source>
</evidence>
<dbReference type="RefSeq" id="WP_175107597.1">
    <property type="nucleotide sequence ID" value="NZ_CADIKM010000042.1"/>
</dbReference>
<evidence type="ECO:0000256" key="1">
    <source>
        <dbReference type="SAM" id="MobiDB-lite"/>
    </source>
</evidence>
<dbReference type="EMBL" id="CADIKM010000042">
    <property type="protein sequence ID" value="CAB3801383.1"/>
    <property type="molecule type" value="Genomic_DNA"/>
</dbReference>
<accession>A0A6S7DC78</accession>
<evidence type="ECO:0000313" key="3">
    <source>
        <dbReference type="Proteomes" id="UP000494115"/>
    </source>
</evidence>
<organism evidence="2 3">
    <name type="scientific">Pararobbsia alpina</name>
    <dbReference type="NCBI Taxonomy" id="621374"/>
    <lineage>
        <taxon>Bacteria</taxon>
        <taxon>Pseudomonadati</taxon>
        <taxon>Pseudomonadota</taxon>
        <taxon>Betaproteobacteria</taxon>
        <taxon>Burkholderiales</taxon>
        <taxon>Burkholderiaceae</taxon>
        <taxon>Pararobbsia</taxon>
    </lineage>
</organism>
<sequence length="109" mass="11198">MTSRLFIQIAVPVLLTACGGGSSDPAASPSATALGEVPAGSGHTQDETVINTVPSDAIAVPSGDASSADRLTDADGNVYERGADHVWRKWQGGTWVVVRGPNDAVKRDP</sequence>
<keyword evidence="3" id="KW-1185">Reference proteome</keyword>
<dbReference type="AlphaFoldDB" id="A0A6S7DC78"/>
<protein>
    <recommendedName>
        <fullName evidence="4">Lipoprotein</fullName>
    </recommendedName>
</protein>
<feature type="region of interest" description="Disordered" evidence="1">
    <location>
        <begin position="20"/>
        <end position="45"/>
    </location>
</feature>
<evidence type="ECO:0000313" key="2">
    <source>
        <dbReference type="EMBL" id="CAB3801383.1"/>
    </source>
</evidence>
<dbReference type="Proteomes" id="UP000494115">
    <property type="component" value="Unassembled WGS sequence"/>
</dbReference>
<gene>
    <name evidence="2" type="ORF">LMG28138_05001</name>
</gene>
<dbReference type="PROSITE" id="PS51257">
    <property type="entry name" value="PROKAR_LIPOPROTEIN"/>
    <property type="match status" value="1"/>
</dbReference>